<reference evidence="1" key="1">
    <citation type="submission" date="2023-04" db="EMBL/GenBank/DDBJ databases">
        <authorList>
            <person name="Vijverberg K."/>
            <person name="Xiong W."/>
            <person name="Schranz E."/>
        </authorList>
    </citation>
    <scope>NUCLEOTIDE SEQUENCE</scope>
</reference>
<gene>
    <name evidence="1" type="ORF">LSALG_LOCUS14918</name>
</gene>
<dbReference type="Proteomes" id="UP001177003">
    <property type="component" value="Chromosome 3"/>
</dbReference>
<dbReference type="EMBL" id="OX465079">
    <property type="protein sequence ID" value="CAI9274864.1"/>
    <property type="molecule type" value="Genomic_DNA"/>
</dbReference>
<keyword evidence="2" id="KW-1185">Reference proteome</keyword>
<sequence>MEEVLDGKNHGEEASIMEEGRKKFGEDCVHPGKVGNCFSQLLFTMDRNRQFLRTQPDNWIGSDEISPLPNRMVGPTSCRRCCLFLCPTSPSSAYFLRSLPPSSAPPSYAADQLCPSVLSSRSSSPKPSFLMALVLLEILIYDA</sequence>
<dbReference type="AlphaFoldDB" id="A0AA35YJ38"/>
<protein>
    <submittedName>
        <fullName evidence="1">Uncharacterized protein</fullName>
    </submittedName>
</protein>
<name>A0AA35YJ38_LACSI</name>
<evidence type="ECO:0000313" key="2">
    <source>
        <dbReference type="Proteomes" id="UP001177003"/>
    </source>
</evidence>
<accession>A0AA35YJ38</accession>
<organism evidence="1 2">
    <name type="scientific">Lactuca saligna</name>
    <name type="common">Willowleaf lettuce</name>
    <dbReference type="NCBI Taxonomy" id="75948"/>
    <lineage>
        <taxon>Eukaryota</taxon>
        <taxon>Viridiplantae</taxon>
        <taxon>Streptophyta</taxon>
        <taxon>Embryophyta</taxon>
        <taxon>Tracheophyta</taxon>
        <taxon>Spermatophyta</taxon>
        <taxon>Magnoliopsida</taxon>
        <taxon>eudicotyledons</taxon>
        <taxon>Gunneridae</taxon>
        <taxon>Pentapetalae</taxon>
        <taxon>asterids</taxon>
        <taxon>campanulids</taxon>
        <taxon>Asterales</taxon>
        <taxon>Asteraceae</taxon>
        <taxon>Cichorioideae</taxon>
        <taxon>Cichorieae</taxon>
        <taxon>Lactucinae</taxon>
        <taxon>Lactuca</taxon>
    </lineage>
</organism>
<evidence type="ECO:0000313" key="1">
    <source>
        <dbReference type="EMBL" id="CAI9274864.1"/>
    </source>
</evidence>
<proteinExistence type="predicted"/>